<proteinExistence type="predicted"/>
<gene>
    <name evidence="1" type="ORF">B9Z19DRAFT_1073622</name>
</gene>
<dbReference type="Proteomes" id="UP000244722">
    <property type="component" value="Unassembled WGS sequence"/>
</dbReference>
<comment type="caution">
    <text evidence="1">The sequence shown here is derived from an EMBL/GenBank/DDBJ whole genome shotgun (WGS) entry which is preliminary data.</text>
</comment>
<sequence>MVRHPELLTCFLHGASIVQHNSSKKIVHTGIICLMLDVLVQHMTGHSGWPQYEALRR</sequence>
<dbReference type="EMBL" id="NESQ01000018">
    <property type="protein sequence ID" value="PUU83007.1"/>
    <property type="molecule type" value="Genomic_DNA"/>
</dbReference>
<keyword evidence="2" id="KW-1185">Reference proteome</keyword>
<dbReference type="AlphaFoldDB" id="A0A2T7A5I6"/>
<evidence type="ECO:0000313" key="1">
    <source>
        <dbReference type="EMBL" id="PUU83007.1"/>
    </source>
</evidence>
<organism evidence="1 2">
    <name type="scientific">Tuber borchii</name>
    <name type="common">White truffle</name>
    <dbReference type="NCBI Taxonomy" id="42251"/>
    <lineage>
        <taxon>Eukaryota</taxon>
        <taxon>Fungi</taxon>
        <taxon>Dikarya</taxon>
        <taxon>Ascomycota</taxon>
        <taxon>Pezizomycotina</taxon>
        <taxon>Pezizomycetes</taxon>
        <taxon>Pezizales</taxon>
        <taxon>Tuberaceae</taxon>
        <taxon>Tuber</taxon>
    </lineage>
</organism>
<accession>A0A2T7A5I6</accession>
<evidence type="ECO:0000313" key="2">
    <source>
        <dbReference type="Proteomes" id="UP000244722"/>
    </source>
</evidence>
<reference evidence="1 2" key="1">
    <citation type="submission" date="2017-04" db="EMBL/GenBank/DDBJ databases">
        <title>Draft genome sequence of Tuber borchii Vittad., a whitish edible truffle.</title>
        <authorList>
            <consortium name="DOE Joint Genome Institute"/>
            <person name="Murat C."/>
            <person name="Kuo A."/>
            <person name="Barry K.W."/>
            <person name="Clum A."/>
            <person name="Dockter R.B."/>
            <person name="Fauchery L."/>
            <person name="Iotti M."/>
            <person name="Kohler A."/>
            <person name="Labutti K."/>
            <person name="Lindquist E.A."/>
            <person name="Lipzen A."/>
            <person name="Ohm R.A."/>
            <person name="Wang M."/>
            <person name="Grigoriev I.V."/>
            <person name="Zambonelli A."/>
            <person name="Martin F.M."/>
        </authorList>
    </citation>
    <scope>NUCLEOTIDE SEQUENCE [LARGE SCALE GENOMIC DNA]</scope>
    <source>
        <strain evidence="1 2">Tbo3840</strain>
    </source>
</reference>
<name>A0A2T7A5I6_TUBBO</name>
<protein>
    <submittedName>
        <fullName evidence="1">Uncharacterized protein</fullName>
    </submittedName>
</protein>